<feature type="coiled-coil region" evidence="1">
    <location>
        <begin position="75"/>
        <end position="106"/>
    </location>
</feature>
<dbReference type="Proteomes" id="UP001596072">
    <property type="component" value="Unassembled WGS sequence"/>
</dbReference>
<gene>
    <name evidence="3" type="ORF">ACFPQB_02470</name>
</gene>
<organism evidence="3 4">
    <name type="scientific">Nocardioides vastitatis</name>
    <dbReference type="NCBI Taxonomy" id="2568655"/>
    <lineage>
        <taxon>Bacteria</taxon>
        <taxon>Bacillati</taxon>
        <taxon>Actinomycetota</taxon>
        <taxon>Actinomycetes</taxon>
        <taxon>Propionibacteriales</taxon>
        <taxon>Nocardioidaceae</taxon>
        <taxon>Nocardioides</taxon>
    </lineage>
</organism>
<evidence type="ECO:0000313" key="4">
    <source>
        <dbReference type="Proteomes" id="UP001596072"/>
    </source>
</evidence>
<name>A0ABW0ZAC7_9ACTN</name>
<feature type="region of interest" description="Disordered" evidence="2">
    <location>
        <begin position="233"/>
        <end position="289"/>
    </location>
</feature>
<comment type="caution">
    <text evidence="3">The sequence shown here is derived from an EMBL/GenBank/DDBJ whole genome shotgun (WGS) entry which is preliminary data.</text>
</comment>
<evidence type="ECO:0000313" key="3">
    <source>
        <dbReference type="EMBL" id="MFC5727766.1"/>
    </source>
</evidence>
<accession>A0ABW0ZAC7</accession>
<dbReference type="RefSeq" id="WP_136434373.1">
    <property type="nucleotide sequence ID" value="NZ_JBHSNS010000001.1"/>
</dbReference>
<evidence type="ECO:0000256" key="2">
    <source>
        <dbReference type="SAM" id="MobiDB-lite"/>
    </source>
</evidence>
<keyword evidence="1" id="KW-0175">Coiled coil</keyword>
<dbReference type="EMBL" id="JBHSNS010000001">
    <property type="protein sequence ID" value="MFC5727766.1"/>
    <property type="molecule type" value="Genomic_DNA"/>
</dbReference>
<feature type="compositionally biased region" description="Low complexity" evidence="2">
    <location>
        <begin position="253"/>
        <end position="269"/>
    </location>
</feature>
<keyword evidence="4" id="KW-1185">Reference proteome</keyword>
<reference evidence="4" key="1">
    <citation type="journal article" date="2019" name="Int. J. Syst. Evol. Microbiol.">
        <title>The Global Catalogue of Microorganisms (GCM) 10K type strain sequencing project: providing services to taxonomists for standard genome sequencing and annotation.</title>
        <authorList>
            <consortium name="The Broad Institute Genomics Platform"/>
            <consortium name="The Broad Institute Genome Sequencing Center for Infectious Disease"/>
            <person name="Wu L."/>
            <person name="Ma J."/>
        </authorList>
    </citation>
    <scope>NUCLEOTIDE SEQUENCE [LARGE SCALE GENOMIC DNA]</scope>
    <source>
        <strain evidence="4">YIM 94188</strain>
    </source>
</reference>
<proteinExistence type="predicted"/>
<protein>
    <recommendedName>
        <fullName evidence="5">Cell division initiation protein</fullName>
    </recommendedName>
</protein>
<feature type="region of interest" description="Disordered" evidence="2">
    <location>
        <begin position="1"/>
        <end position="45"/>
    </location>
</feature>
<sequence length="289" mass="30688">MFNRTRTTRGDTTFDDVMAELQTAPVPAEPEPEPESPSFEPPAPDHVATLRATLDAQQQAQEMLAIASQTQTSATEQAEQILVEARDAAERMRAEAAADADRVRKETAERVAAQRARVDQAVAELTEAAAKDAENIRAEAMRSAMAEAEQTARMYVGEAAARGARDAEEIRGRAREVLIRAAELGAGLQASMTSLADTLAGAMDTVRGQITEIDQLLADARREEAPVAHLPVPSLAGMTEASDATEEVAEPDTAATQSAQAATQSAQSADRPEGRQLGSMFRADHPAGA</sequence>
<evidence type="ECO:0000256" key="1">
    <source>
        <dbReference type="SAM" id="Coils"/>
    </source>
</evidence>
<evidence type="ECO:0008006" key="5">
    <source>
        <dbReference type="Google" id="ProtNLM"/>
    </source>
</evidence>